<feature type="transmembrane region" description="Helical" evidence="1">
    <location>
        <begin position="15"/>
        <end position="38"/>
    </location>
</feature>
<dbReference type="AlphaFoldDB" id="A0A6G0YP93"/>
<dbReference type="Proteomes" id="UP000478052">
    <property type="component" value="Unassembled WGS sequence"/>
</dbReference>
<keyword evidence="3" id="KW-1185">Reference proteome</keyword>
<protein>
    <submittedName>
        <fullName evidence="2">Uncharacterized protein</fullName>
    </submittedName>
</protein>
<keyword evidence="1" id="KW-1133">Transmembrane helix</keyword>
<keyword evidence="1" id="KW-0812">Transmembrane</keyword>
<evidence type="ECO:0000313" key="3">
    <source>
        <dbReference type="Proteomes" id="UP000478052"/>
    </source>
</evidence>
<reference evidence="2 3" key="1">
    <citation type="submission" date="2019-08" db="EMBL/GenBank/DDBJ databases">
        <title>Whole genome of Aphis craccivora.</title>
        <authorList>
            <person name="Voronova N.V."/>
            <person name="Shulinski R.S."/>
            <person name="Bandarenka Y.V."/>
            <person name="Zhorov D.G."/>
            <person name="Warner D."/>
        </authorList>
    </citation>
    <scope>NUCLEOTIDE SEQUENCE [LARGE SCALE GENOMIC DNA]</scope>
    <source>
        <strain evidence="2">180601</strain>
        <tissue evidence="2">Whole Body</tissue>
    </source>
</reference>
<organism evidence="2 3">
    <name type="scientific">Aphis craccivora</name>
    <name type="common">Cowpea aphid</name>
    <dbReference type="NCBI Taxonomy" id="307492"/>
    <lineage>
        <taxon>Eukaryota</taxon>
        <taxon>Metazoa</taxon>
        <taxon>Ecdysozoa</taxon>
        <taxon>Arthropoda</taxon>
        <taxon>Hexapoda</taxon>
        <taxon>Insecta</taxon>
        <taxon>Pterygota</taxon>
        <taxon>Neoptera</taxon>
        <taxon>Paraneoptera</taxon>
        <taxon>Hemiptera</taxon>
        <taxon>Sternorrhyncha</taxon>
        <taxon>Aphidomorpha</taxon>
        <taxon>Aphidoidea</taxon>
        <taxon>Aphididae</taxon>
        <taxon>Aphidini</taxon>
        <taxon>Aphis</taxon>
        <taxon>Aphis</taxon>
    </lineage>
</organism>
<evidence type="ECO:0000256" key="1">
    <source>
        <dbReference type="SAM" id="Phobius"/>
    </source>
</evidence>
<comment type="caution">
    <text evidence="2">The sequence shown here is derived from an EMBL/GenBank/DDBJ whole genome shotgun (WGS) entry which is preliminary data.</text>
</comment>
<evidence type="ECO:0000313" key="2">
    <source>
        <dbReference type="EMBL" id="KAF0759463.1"/>
    </source>
</evidence>
<gene>
    <name evidence="2" type="ORF">FWK35_00006113</name>
</gene>
<accession>A0A6G0YP93</accession>
<keyword evidence="1" id="KW-0472">Membrane</keyword>
<sequence>MVVANTNNILCSNNFLLVIIILNTFFLRTSAEIFCVLIQQELKQLILIFILLQQTNSHGLKPHTVNRLFRFYTSSILSFGNRHSTVLCLVLSCKYGLRSSKRTLEASNNTTILSILLYWSYYYNIRRYTYVTFISNHMNIFHMPIII</sequence>
<proteinExistence type="predicted"/>
<dbReference type="EMBL" id="VUJU01002987">
    <property type="protein sequence ID" value="KAF0759463.1"/>
    <property type="molecule type" value="Genomic_DNA"/>
</dbReference>
<name>A0A6G0YP93_APHCR</name>